<evidence type="ECO:0000256" key="1">
    <source>
        <dbReference type="SAM" id="MobiDB-lite"/>
    </source>
</evidence>
<feature type="compositionally biased region" description="Low complexity" evidence="1">
    <location>
        <begin position="138"/>
        <end position="147"/>
    </location>
</feature>
<feature type="non-terminal residue" evidence="2">
    <location>
        <position position="505"/>
    </location>
</feature>
<dbReference type="EMBL" id="GDKF01009723">
    <property type="protein sequence ID" value="JAT68899.1"/>
    <property type="molecule type" value="Transcribed_RNA"/>
</dbReference>
<reference evidence="2" key="1">
    <citation type="submission" date="2015-08" db="EMBL/GenBank/DDBJ databases">
        <authorList>
            <person name="Babu N.S."/>
            <person name="Beckwith C.J."/>
            <person name="Beseler K.G."/>
            <person name="Brison A."/>
            <person name="Carone J.V."/>
            <person name="Caskin T.P."/>
            <person name="Diamond M."/>
            <person name="Durham M.E."/>
            <person name="Foxe J.M."/>
            <person name="Go M."/>
            <person name="Henderson B.A."/>
            <person name="Jones I.B."/>
            <person name="McGettigan J.A."/>
            <person name="Micheletti S.J."/>
            <person name="Nasrallah M.E."/>
            <person name="Ortiz D."/>
            <person name="Piller C.R."/>
            <person name="Privatt S.R."/>
            <person name="Schneider S.L."/>
            <person name="Sharp S."/>
            <person name="Smith T.C."/>
            <person name="Stanton J.D."/>
            <person name="Ullery H.E."/>
            <person name="Wilson R.J."/>
            <person name="Serrano M.G."/>
            <person name="Buck G."/>
            <person name="Lee V."/>
            <person name="Wang Y."/>
            <person name="Carvalho R."/>
            <person name="Voegtly L."/>
            <person name="Shi R."/>
            <person name="Duckworth R."/>
            <person name="Johnson A."/>
            <person name="Loviza R."/>
            <person name="Walstead R."/>
            <person name="Shah Z."/>
            <person name="Kiflezghi M."/>
            <person name="Wade K."/>
            <person name="Ball S.L."/>
            <person name="Bradley K.W."/>
            <person name="Asai D.J."/>
            <person name="Bowman C.A."/>
            <person name="Russell D.A."/>
            <person name="Pope W.H."/>
            <person name="Jacobs-Sera D."/>
            <person name="Hendrix R.W."/>
            <person name="Hatfull G.F."/>
        </authorList>
    </citation>
    <scope>NUCLEOTIDE SEQUENCE</scope>
</reference>
<feature type="region of interest" description="Disordered" evidence="1">
    <location>
        <begin position="73"/>
        <end position="121"/>
    </location>
</feature>
<name>A0A1D1ZPV1_AUXPR</name>
<accession>A0A1D1ZPV1</accession>
<feature type="region of interest" description="Disordered" evidence="1">
    <location>
        <begin position="1"/>
        <end position="31"/>
    </location>
</feature>
<organism evidence="2">
    <name type="scientific">Auxenochlorella protothecoides</name>
    <name type="common">Green microalga</name>
    <name type="synonym">Chlorella protothecoides</name>
    <dbReference type="NCBI Taxonomy" id="3075"/>
    <lineage>
        <taxon>Eukaryota</taxon>
        <taxon>Viridiplantae</taxon>
        <taxon>Chlorophyta</taxon>
        <taxon>core chlorophytes</taxon>
        <taxon>Trebouxiophyceae</taxon>
        <taxon>Chlorellales</taxon>
        <taxon>Chlorellaceae</taxon>
        <taxon>Auxenochlorella</taxon>
    </lineage>
</organism>
<protein>
    <submittedName>
        <fullName evidence="2">Uncharacterized protein</fullName>
    </submittedName>
</protein>
<dbReference type="AlphaFoldDB" id="A0A1D1ZPV1"/>
<sequence length="505" mass="54963">MAWVTSKPCWPGQRDPDGNSAGRGDGPPLHGHPACAWSGAFHPAQSPLVDLLWRERGRLAGVRPRLQSCLWRGGGRGVGRGGRHRLHPGPGGPAAPCGRRRKRLPGDVRGGRGDETAGARGVRGLEPSRAALLSNHSAPRPAGPNRAAARRRTGWGPGTHRACWSRWRGRGGTRTWTGQRVGRRTGTTARTRACSSSTAAATAWGHPPCWAGMRMLPTPGPRLRQRPPACTCWSTAWRGAATTACASRSSARRRGTGGGASTWPPCAWAWRRSAGWACRACGWRRPSRGALPTPPPSCRRAARRAPCRPRRSPGAGGAVACWPAWWRASAPPRGKWRCSRCLRPWNRRWPPPPTAIGQGHTRAAWPCCWPPRCWFSWRRRGREGSCCARCGAPTRAWWWAWRGSTTAGGSWCGCYLPRPWPSPPARGGFEAGAEHTGEYAFLGIRWHCACLPADFAPRTASLISRCPGLQDATPMYGYRGPRSRGLGPSRPIRGAPLVVERRLFA</sequence>
<feature type="compositionally biased region" description="Low complexity" evidence="1">
    <location>
        <begin position="173"/>
        <end position="194"/>
    </location>
</feature>
<feature type="region of interest" description="Disordered" evidence="1">
    <location>
        <begin position="134"/>
        <end position="194"/>
    </location>
</feature>
<gene>
    <name evidence="2" type="ORF">g.7904</name>
</gene>
<proteinExistence type="predicted"/>
<feature type="compositionally biased region" description="Basic and acidic residues" evidence="1">
    <location>
        <begin position="104"/>
        <end position="117"/>
    </location>
</feature>
<evidence type="ECO:0000313" key="2">
    <source>
        <dbReference type="EMBL" id="JAT68899.1"/>
    </source>
</evidence>